<proteinExistence type="predicted"/>
<reference evidence="1" key="1">
    <citation type="submission" date="2017-05" db="UniProtKB">
        <authorList>
            <consortium name="EnsemblMetazoa"/>
        </authorList>
    </citation>
    <scope>IDENTIFICATION</scope>
</reference>
<organism evidence="1">
    <name type="scientific">Amphimedon queenslandica</name>
    <name type="common">Sponge</name>
    <dbReference type="NCBI Taxonomy" id="400682"/>
    <lineage>
        <taxon>Eukaryota</taxon>
        <taxon>Metazoa</taxon>
        <taxon>Porifera</taxon>
        <taxon>Demospongiae</taxon>
        <taxon>Heteroscleromorpha</taxon>
        <taxon>Haplosclerida</taxon>
        <taxon>Niphatidae</taxon>
        <taxon>Amphimedon</taxon>
    </lineage>
</organism>
<dbReference type="InParanoid" id="A0A1X7UKS1"/>
<evidence type="ECO:0000313" key="1">
    <source>
        <dbReference type="EnsemblMetazoa" id="Aqu2.1.28575_001"/>
    </source>
</evidence>
<protein>
    <submittedName>
        <fullName evidence="1">Uncharacterized protein</fullName>
    </submittedName>
</protein>
<accession>A0A1X7UKS1</accession>
<sequence>EDEVNWYIVTSYCCFCL</sequence>
<dbReference type="EnsemblMetazoa" id="Aqu2.1.28575_001">
    <property type="protein sequence ID" value="Aqu2.1.28575_001"/>
    <property type="gene ID" value="Aqu2.1.28575"/>
</dbReference>
<name>A0A1X7UKS1_AMPQE</name>
<dbReference type="AlphaFoldDB" id="A0A1X7UKS1"/>